<accession>A0ABY5PE21</accession>
<name>A0ABY5PE21_9ACTN</name>
<feature type="transmembrane region" description="Helical" evidence="6">
    <location>
        <begin position="230"/>
        <end position="253"/>
    </location>
</feature>
<evidence type="ECO:0000256" key="5">
    <source>
        <dbReference type="ARBA" id="ARBA00023136"/>
    </source>
</evidence>
<keyword evidence="3 6" id="KW-0812">Transmembrane</keyword>
<evidence type="ECO:0000256" key="3">
    <source>
        <dbReference type="ARBA" id="ARBA00022692"/>
    </source>
</evidence>
<dbReference type="Gene3D" id="3.40.50.620">
    <property type="entry name" value="HUPs"/>
    <property type="match status" value="1"/>
</dbReference>
<dbReference type="Pfam" id="PF00582">
    <property type="entry name" value="Usp"/>
    <property type="match status" value="1"/>
</dbReference>
<organism evidence="8 9">
    <name type="scientific">Svornostia abyssi</name>
    <dbReference type="NCBI Taxonomy" id="2898438"/>
    <lineage>
        <taxon>Bacteria</taxon>
        <taxon>Bacillati</taxon>
        <taxon>Actinomycetota</taxon>
        <taxon>Thermoleophilia</taxon>
        <taxon>Solirubrobacterales</taxon>
        <taxon>Baekduiaceae</taxon>
        <taxon>Svornostia</taxon>
    </lineage>
</organism>
<dbReference type="Gene3D" id="1.20.1740.10">
    <property type="entry name" value="Amino acid/polyamine transporter I"/>
    <property type="match status" value="1"/>
</dbReference>
<dbReference type="Pfam" id="PF13520">
    <property type="entry name" value="AA_permease_2"/>
    <property type="match status" value="1"/>
</dbReference>
<reference evidence="9" key="1">
    <citation type="submission" date="2021-11" db="EMBL/GenBank/DDBJ databases">
        <title>Cultivation dependent microbiological survey of springs from the worlds oldest radium mine currently devoted to the extraction of radon-saturated water.</title>
        <authorList>
            <person name="Kapinusova G."/>
            <person name="Smrhova T."/>
            <person name="Strejcek M."/>
            <person name="Suman J."/>
            <person name="Jani K."/>
            <person name="Pajer P."/>
            <person name="Uhlik O."/>
        </authorList>
    </citation>
    <scope>NUCLEOTIDE SEQUENCE [LARGE SCALE GENOMIC DNA]</scope>
    <source>
        <strain evidence="9">J379</strain>
    </source>
</reference>
<dbReference type="RefSeq" id="WP_353863278.1">
    <property type="nucleotide sequence ID" value="NZ_CP088295.1"/>
</dbReference>
<evidence type="ECO:0000256" key="1">
    <source>
        <dbReference type="ARBA" id="ARBA00004651"/>
    </source>
</evidence>
<feature type="transmembrane region" description="Helical" evidence="6">
    <location>
        <begin position="153"/>
        <end position="176"/>
    </location>
</feature>
<keyword evidence="4 6" id="KW-1133">Transmembrane helix</keyword>
<dbReference type="PANTHER" id="PTHR42770">
    <property type="entry name" value="AMINO ACID TRANSPORTER-RELATED"/>
    <property type="match status" value="1"/>
</dbReference>
<gene>
    <name evidence="8" type="ORF">LRS13_19010</name>
</gene>
<protein>
    <submittedName>
        <fullName evidence="8">Amino acid permease</fullName>
    </submittedName>
</protein>
<feature type="transmembrane region" description="Helical" evidence="6">
    <location>
        <begin position="334"/>
        <end position="352"/>
    </location>
</feature>
<dbReference type="PANTHER" id="PTHR42770:SF11">
    <property type="entry name" value="INNER MEMBRANE TRANSPORT PROTEIN YBAT"/>
    <property type="match status" value="1"/>
</dbReference>
<feature type="transmembrane region" description="Helical" evidence="6">
    <location>
        <begin position="120"/>
        <end position="141"/>
    </location>
</feature>
<feature type="transmembrane region" description="Helical" evidence="6">
    <location>
        <begin position="12"/>
        <end position="36"/>
    </location>
</feature>
<feature type="transmembrane region" description="Helical" evidence="6">
    <location>
        <begin position="42"/>
        <end position="64"/>
    </location>
</feature>
<evidence type="ECO:0000313" key="8">
    <source>
        <dbReference type="EMBL" id="UUY02755.1"/>
    </source>
</evidence>
<keyword evidence="2" id="KW-1003">Cell membrane</keyword>
<keyword evidence="5 6" id="KW-0472">Membrane</keyword>
<feature type="transmembrane region" description="Helical" evidence="6">
    <location>
        <begin position="196"/>
        <end position="218"/>
    </location>
</feature>
<feature type="domain" description="UspA" evidence="7">
    <location>
        <begin position="477"/>
        <end position="627"/>
    </location>
</feature>
<feature type="transmembrane region" description="Helical" evidence="6">
    <location>
        <begin position="432"/>
        <end position="448"/>
    </location>
</feature>
<dbReference type="Proteomes" id="UP001058860">
    <property type="component" value="Chromosome"/>
</dbReference>
<comment type="subcellular location">
    <subcellularLocation>
        <location evidence="1">Cell membrane</location>
        <topology evidence="1">Multi-pass membrane protein</topology>
    </subcellularLocation>
</comment>
<evidence type="ECO:0000313" key="9">
    <source>
        <dbReference type="Proteomes" id="UP001058860"/>
    </source>
</evidence>
<dbReference type="InterPro" id="IPR006016">
    <property type="entry name" value="UspA"/>
</dbReference>
<dbReference type="InterPro" id="IPR014729">
    <property type="entry name" value="Rossmann-like_a/b/a_fold"/>
</dbReference>
<sequence>MNQAGLGRRALGAPTLFAVIWTSLASAIYFSLGVIAERALGLTPLVFLLAGLFFALTAMTYVEGASLHQERSGSTVFARYAFNELWSFVAGWAILLDFLILIAVTSLSATNYLAVFWEPLGSGAVETVACVAIIGYVAVRNIRGFSATRAKRVGALVIADLALQALIVVLGLILFFQPDVLLDPIELGTSPSWGDVVFALTLATVAFTGLESASGLAGELRVGRAALRRLITSAAGSVLVIYTGIALVAVTALPVTDGRSPLEDEVEAPVVGVVEVFDPAWLADALTYVVAALAAVTLVAAANSAMLGLSRLAYSLATNRQIPQRLGRLHPSRATPFVVILIAAALAIVLVLPQDLEFLVGIYAFGALLAFTLAHLSIIVLRYREPQLTRPYRIPLSVRVRGGSLPLPAVVGLVVSVVLLASLVLFHDAARFVGAGWMLAGLVMYVGYRRVRDMPLFERVQVPEAALRREAQRAEFGSILVPILGNALDDDIVQTAGRLAAEEGEDDEGATIEAIWIFEVPMSLPIDARLPDEQLKRARTALARAKAVGEEYEGVQVATATVRARRAGQAICDEARRRGVEAIVLAAEEPSRIRGGARLGGRGGPLDNYVGEATKYVLQKAPCRVILTAPPAEAMPDAVEEPPAP</sequence>
<dbReference type="InterPro" id="IPR002293">
    <property type="entry name" value="AA/rel_permease1"/>
</dbReference>
<evidence type="ECO:0000256" key="4">
    <source>
        <dbReference type="ARBA" id="ARBA00022989"/>
    </source>
</evidence>
<feature type="transmembrane region" description="Helical" evidence="6">
    <location>
        <begin position="358"/>
        <end position="383"/>
    </location>
</feature>
<dbReference type="InterPro" id="IPR050367">
    <property type="entry name" value="APC_superfamily"/>
</dbReference>
<keyword evidence="9" id="KW-1185">Reference proteome</keyword>
<evidence type="ECO:0000256" key="6">
    <source>
        <dbReference type="SAM" id="Phobius"/>
    </source>
</evidence>
<feature type="transmembrane region" description="Helical" evidence="6">
    <location>
        <begin position="404"/>
        <end position="426"/>
    </location>
</feature>
<feature type="transmembrane region" description="Helical" evidence="6">
    <location>
        <begin position="285"/>
        <end position="314"/>
    </location>
</feature>
<feature type="transmembrane region" description="Helical" evidence="6">
    <location>
        <begin position="85"/>
        <end position="108"/>
    </location>
</feature>
<dbReference type="EMBL" id="CP088295">
    <property type="protein sequence ID" value="UUY02755.1"/>
    <property type="molecule type" value="Genomic_DNA"/>
</dbReference>
<dbReference type="SUPFAM" id="SSF52402">
    <property type="entry name" value="Adenine nucleotide alpha hydrolases-like"/>
    <property type="match status" value="1"/>
</dbReference>
<evidence type="ECO:0000256" key="2">
    <source>
        <dbReference type="ARBA" id="ARBA00022475"/>
    </source>
</evidence>
<proteinExistence type="predicted"/>
<evidence type="ECO:0000259" key="7">
    <source>
        <dbReference type="Pfam" id="PF00582"/>
    </source>
</evidence>